<feature type="transmembrane region" description="Helical" evidence="1">
    <location>
        <begin position="48"/>
        <end position="68"/>
    </location>
</feature>
<dbReference type="RefSeq" id="WP_046827638.1">
    <property type="nucleotide sequence ID" value="NZ_LBIA02000001.1"/>
</dbReference>
<keyword evidence="1" id="KW-0812">Transmembrane</keyword>
<feature type="transmembrane region" description="Helical" evidence="1">
    <location>
        <begin position="123"/>
        <end position="142"/>
    </location>
</feature>
<dbReference type="InterPro" id="IPR013901">
    <property type="entry name" value="Anthrone_oxy"/>
</dbReference>
<accession>A0A4U6BPN2</accession>
<dbReference type="PANTHER" id="PTHR36535">
    <property type="entry name" value="YALI0E30327P"/>
    <property type="match status" value="1"/>
</dbReference>
<evidence type="ECO:0000313" key="3">
    <source>
        <dbReference type="Proteomes" id="UP000034832"/>
    </source>
</evidence>
<evidence type="ECO:0000256" key="1">
    <source>
        <dbReference type="SAM" id="Phobius"/>
    </source>
</evidence>
<dbReference type="OrthoDB" id="7473921at2"/>
<name>A0A4U6BPN2_9BRAD</name>
<keyword evidence="1" id="KW-1133">Transmembrane helix</keyword>
<keyword evidence="3" id="KW-1185">Reference proteome</keyword>
<dbReference type="PANTHER" id="PTHR36535:SF1">
    <property type="entry name" value="DUF1772 DOMAIN-CONTAINING PROTEIN"/>
    <property type="match status" value="1"/>
</dbReference>
<dbReference type="EMBL" id="LBIA02000001">
    <property type="protein sequence ID" value="TKT71831.1"/>
    <property type="molecule type" value="Genomic_DNA"/>
</dbReference>
<protein>
    <submittedName>
        <fullName evidence="2">DUF1772 domain-containing protein</fullName>
    </submittedName>
</protein>
<dbReference type="AlphaFoldDB" id="A0A4U6BPN2"/>
<comment type="caution">
    <text evidence="2">The sequence shown here is derived from an EMBL/GenBank/DDBJ whole genome shotgun (WGS) entry which is preliminary data.</text>
</comment>
<dbReference type="Proteomes" id="UP000034832">
    <property type="component" value="Unassembled WGS sequence"/>
</dbReference>
<dbReference type="STRING" id="211460.YH63_08385"/>
<gene>
    <name evidence="2" type="ORF">YH63_010605</name>
</gene>
<organism evidence="2 3">
    <name type="scientific">Afipia massiliensis</name>
    <dbReference type="NCBI Taxonomy" id="211460"/>
    <lineage>
        <taxon>Bacteria</taxon>
        <taxon>Pseudomonadati</taxon>
        <taxon>Pseudomonadota</taxon>
        <taxon>Alphaproteobacteria</taxon>
        <taxon>Hyphomicrobiales</taxon>
        <taxon>Nitrobacteraceae</taxon>
        <taxon>Afipia</taxon>
    </lineage>
</organism>
<evidence type="ECO:0000313" key="2">
    <source>
        <dbReference type="EMBL" id="TKT71831.1"/>
    </source>
</evidence>
<dbReference type="Pfam" id="PF08592">
    <property type="entry name" value="Anthrone_oxy"/>
    <property type="match status" value="1"/>
</dbReference>
<feature type="transmembrane region" description="Helical" evidence="1">
    <location>
        <begin position="73"/>
        <end position="94"/>
    </location>
</feature>
<reference evidence="2" key="1">
    <citation type="submission" date="2019-04" db="EMBL/GenBank/DDBJ databases">
        <title>Whole genome sequencing of cave bacteria.</title>
        <authorList>
            <person name="Gan H.M."/>
            <person name="Barton H."/>
            <person name="Savka M.A."/>
        </authorList>
    </citation>
    <scope>NUCLEOTIDE SEQUENCE [LARGE SCALE GENOMIC DNA]</scope>
    <source>
        <strain evidence="2">LC387</strain>
    </source>
</reference>
<sequence length="143" mass="15690">MFAGQLALTVAALFAGAAFYVGFAEQPARLHLDDRALLTEWKPSYTRGFAMQAPMAIVGFLLGVLAWWQTGQWLWLIGGAVLVANWPYTLLVIMPTNNKLMAMEPANAGPKTRALIETWARLHAGRTLLGVAATLIFLWVSMT</sequence>
<keyword evidence="1" id="KW-0472">Membrane</keyword>
<proteinExistence type="predicted"/>